<accession>C5BHT0</accession>
<evidence type="ECO:0000313" key="2">
    <source>
        <dbReference type="Proteomes" id="UP000009080"/>
    </source>
</evidence>
<keyword evidence="2" id="KW-1185">Reference proteome</keyword>
<evidence type="ECO:0000313" key="1">
    <source>
        <dbReference type="EMBL" id="ACR14491.1"/>
    </source>
</evidence>
<protein>
    <submittedName>
        <fullName evidence="1">Uncharacterized protein</fullName>
    </submittedName>
</protein>
<dbReference type="HOGENOM" id="CLU_3349719_0_0_6"/>
<dbReference type="AlphaFoldDB" id="C5BHT0"/>
<name>C5BHT0_TERTT</name>
<dbReference type="Proteomes" id="UP000009080">
    <property type="component" value="Chromosome"/>
</dbReference>
<dbReference type="EMBL" id="CP001614">
    <property type="protein sequence ID" value="ACR14491.1"/>
    <property type="molecule type" value="Genomic_DNA"/>
</dbReference>
<gene>
    <name evidence="1" type="ordered locus">TERTU_1811</name>
</gene>
<proteinExistence type="predicted"/>
<dbReference type="KEGG" id="ttu:TERTU_1811"/>
<sequence>MSTRLSRCAAWTSISALRAYIAAPVLGVSTPYIDKSK</sequence>
<organism evidence="1 2">
    <name type="scientific">Teredinibacter turnerae (strain ATCC 39867 / T7901)</name>
    <dbReference type="NCBI Taxonomy" id="377629"/>
    <lineage>
        <taxon>Bacteria</taxon>
        <taxon>Pseudomonadati</taxon>
        <taxon>Pseudomonadota</taxon>
        <taxon>Gammaproteobacteria</taxon>
        <taxon>Cellvibrionales</taxon>
        <taxon>Cellvibrionaceae</taxon>
        <taxon>Teredinibacter</taxon>
    </lineage>
</organism>
<reference evidence="1 2" key="1">
    <citation type="journal article" date="2009" name="PLoS ONE">
        <title>The complete genome of Teredinibacter turnerae T7901: an intracellular endosymbiont of marine wood-boring bivalves (shipworms).</title>
        <authorList>
            <person name="Yang J.C."/>
            <person name="Madupu R."/>
            <person name="Durkin A.S."/>
            <person name="Ekborg N.A."/>
            <person name="Pedamallu C.S."/>
            <person name="Hostetler J.B."/>
            <person name="Radune D."/>
            <person name="Toms B.S."/>
            <person name="Henrissat B."/>
            <person name="Coutinho P.M."/>
            <person name="Schwarz S."/>
            <person name="Field L."/>
            <person name="Trindade-Silva A.E."/>
            <person name="Soares C.A.G."/>
            <person name="Elshahawi S."/>
            <person name="Hanora A."/>
            <person name="Schmidt E.W."/>
            <person name="Haygood M.G."/>
            <person name="Posfai J."/>
            <person name="Benner J."/>
            <person name="Madinger C."/>
            <person name="Nove J."/>
            <person name="Anton B."/>
            <person name="Chaudhary K."/>
            <person name="Foster J."/>
            <person name="Holman A."/>
            <person name="Kumar S."/>
            <person name="Lessard P.A."/>
            <person name="Luyten Y.A."/>
            <person name="Slatko B."/>
            <person name="Wood N."/>
            <person name="Wu B."/>
            <person name="Teplitski M."/>
            <person name="Mougous J.D."/>
            <person name="Ward N."/>
            <person name="Eisen J.A."/>
            <person name="Badger J.H."/>
            <person name="Distel D.L."/>
        </authorList>
    </citation>
    <scope>NUCLEOTIDE SEQUENCE [LARGE SCALE GENOMIC DNA]</scope>
    <source>
        <strain evidence="2">ATCC 39867 / T7901</strain>
    </source>
</reference>